<dbReference type="RefSeq" id="WP_129440624.1">
    <property type="nucleotide sequence ID" value="NZ_CP035492.1"/>
</dbReference>
<keyword evidence="4" id="KW-1185">Reference proteome</keyword>
<gene>
    <name evidence="3" type="ORF">ET464_10310</name>
</gene>
<dbReference type="OrthoDB" id="2620571at2"/>
<reference evidence="3 4" key="1">
    <citation type="submission" date="2019-01" db="EMBL/GenBank/DDBJ databases">
        <title>Genome sequencing of strain FW100M-2.</title>
        <authorList>
            <person name="Heo J."/>
            <person name="Kim S.-J."/>
            <person name="Kim J.-S."/>
            <person name="Hong S.-B."/>
            <person name="Kwon S.-W."/>
        </authorList>
    </citation>
    <scope>NUCLEOTIDE SEQUENCE [LARGE SCALE GENOMIC DNA]</scope>
    <source>
        <strain evidence="3 4">FW100M-2</strain>
    </source>
</reference>
<dbReference type="KEGG" id="pprt:ET464_10310"/>
<name>A0A4P6EUS8_9BACL</name>
<evidence type="ECO:0000256" key="2">
    <source>
        <dbReference type="SAM" id="SignalP"/>
    </source>
</evidence>
<feature type="compositionally biased region" description="Polar residues" evidence="1">
    <location>
        <begin position="32"/>
        <end position="45"/>
    </location>
</feature>
<feature type="chain" id="PRO_5038750670" evidence="2">
    <location>
        <begin position="28"/>
        <end position="168"/>
    </location>
</feature>
<sequence>MNILKQNKKARTIGASAILITVMLVSAACSDGSSNNNNAQGSPSAEPTPVVSVEPTATDSGNGISDPEPASPDNGTATNTETSAPATDVGKAPADATPIQAEGTFVGLADTHTVEIDSAQGAQSYQFEDSLSDQVNAIDDDAKVKFEYVEKKTDNVVQLWLTKIEASK</sequence>
<feature type="signal peptide" evidence="2">
    <location>
        <begin position="1"/>
        <end position="27"/>
    </location>
</feature>
<feature type="compositionally biased region" description="Polar residues" evidence="1">
    <location>
        <begin position="73"/>
        <end position="85"/>
    </location>
</feature>
<dbReference type="PROSITE" id="PS51257">
    <property type="entry name" value="PROKAR_LIPOPROTEIN"/>
    <property type="match status" value="1"/>
</dbReference>
<evidence type="ECO:0000313" key="4">
    <source>
        <dbReference type="Proteomes" id="UP000293568"/>
    </source>
</evidence>
<organism evidence="3 4">
    <name type="scientific">Paenibacillus protaetiae</name>
    <dbReference type="NCBI Taxonomy" id="2509456"/>
    <lineage>
        <taxon>Bacteria</taxon>
        <taxon>Bacillati</taxon>
        <taxon>Bacillota</taxon>
        <taxon>Bacilli</taxon>
        <taxon>Bacillales</taxon>
        <taxon>Paenibacillaceae</taxon>
        <taxon>Paenibacillus</taxon>
    </lineage>
</organism>
<accession>A0A4P6EUS8</accession>
<proteinExistence type="predicted"/>
<keyword evidence="2" id="KW-0732">Signal</keyword>
<evidence type="ECO:0000256" key="1">
    <source>
        <dbReference type="SAM" id="MobiDB-lite"/>
    </source>
</evidence>
<evidence type="ECO:0000313" key="3">
    <source>
        <dbReference type="EMBL" id="QAY66742.1"/>
    </source>
</evidence>
<dbReference type="AlphaFoldDB" id="A0A4P6EUS8"/>
<dbReference type="Proteomes" id="UP000293568">
    <property type="component" value="Chromosome"/>
</dbReference>
<dbReference type="EMBL" id="CP035492">
    <property type="protein sequence ID" value="QAY66742.1"/>
    <property type="molecule type" value="Genomic_DNA"/>
</dbReference>
<feature type="region of interest" description="Disordered" evidence="1">
    <location>
        <begin position="32"/>
        <end position="98"/>
    </location>
</feature>
<protein>
    <submittedName>
        <fullName evidence="3">Uncharacterized protein</fullName>
    </submittedName>
</protein>